<dbReference type="Gene3D" id="3.40.50.300">
    <property type="entry name" value="P-loop containing nucleotide triphosphate hydrolases"/>
    <property type="match status" value="1"/>
</dbReference>
<evidence type="ECO:0000256" key="2">
    <source>
        <dbReference type="ARBA" id="ARBA00022737"/>
    </source>
</evidence>
<dbReference type="PANTHER" id="PTHR36766">
    <property type="entry name" value="PLANT BROAD-SPECTRUM MILDEW RESISTANCE PROTEIN RPW8"/>
    <property type="match status" value="1"/>
</dbReference>
<dbReference type="Pfam" id="PF00931">
    <property type="entry name" value="NB-ARC"/>
    <property type="match status" value="1"/>
</dbReference>
<name>A0AA88AQZ0_FICCA</name>
<dbReference type="GO" id="GO:0051707">
    <property type="term" value="P:response to other organism"/>
    <property type="evidence" value="ECO:0007669"/>
    <property type="project" value="UniProtKB-ARBA"/>
</dbReference>
<dbReference type="AlphaFoldDB" id="A0AA88AQZ0"/>
<dbReference type="InterPro" id="IPR042197">
    <property type="entry name" value="Apaf_helical"/>
</dbReference>
<keyword evidence="11" id="KW-1185">Reference proteome</keyword>
<dbReference type="Proteomes" id="UP001187192">
    <property type="component" value="Unassembled WGS sequence"/>
</dbReference>
<keyword evidence="1" id="KW-0433">Leucine-rich repeat</keyword>
<evidence type="ECO:0000313" key="11">
    <source>
        <dbReference type="Proteomes" id="UP001187192"/>
    </source>
</evidence>
<dbReference type="InterPro" id="IPR027417">
    <property type="entry name" value="P-loop_NTPase"/>
</dbReference>
<dbReference type="GO" id="GO:0006952">
    <property type="term" value="P:defense response"/>
    <property type="evidence" value="ECO:0007669"/>
    <property type="project" value="UniProtKB-KW"/>
</dbReference>
<dbReference type="FunFam" id="3.40.50.300:FF:001091">
    <property type="entry name" value="Probable disease resistance protein At1g61300"/>
    <property type="match status" value="1"/>
</dbReference>
<gene>
    <name evidence="10" type="ORF">TIFTF001_025269</name>
</gene>
<organism evidence="10 11">
    <name type="scientific">Ficus carica</name>
    <name type="common">Common fig</name>
    <dbReference type="NCBI Taxonomy" id="3494"/>
    <lineage>
        <taxon>Eukaryota</taxon>
        <taxon>Viridiplantae</taxon>
        <taxon>Streptophyta</taxon>
        <taxon>Embryophyta</taxon>
        <taxon>Tracheophyta</taxon>
        <taxon>Spermatophyta</taxon>
        <taxon>Magnoliopsida</taxon>
        <taxon>eudicotyledons</taxon>
        <taxon>Gunneridae</taxon>
        <taxon>Pentapetalae</taxon>
        <taxon>rosids</taxon>
        <taxon>fabids</taxon>
        <taxon>Rosales</taxon>
        <taxon>Moraceae</taxon>
        <taxon>Ficeae</taxon>
        <taxon>Ficus</taxon>
    </lineage>
</organism>
<comment type="caution">
    <text evidence="10">The sequence shown here is derived from an EMBL/GenBank/DDBJ whole genome shotgun (WGS) entry which is preliminary data.</text>
</comment>
<evidence type="ECO:0000256" key="1">
    <source>
        <dbReference type="ARBA" id="ARBA00022614"/>
    </source>
</evidence>
<evidence type="ECO:0000313" key="10">
    <source>
        <dbReference type="EMBL" id="GMN56152.1"/>
    </source>
</evidence>
<dbReference type="InterPro" id="IPR002182">
    <property type="entry name" value="NB-ARC"/>
</dbReference>
<dbReference type="Pfam" id="PF18052">
    <property type="entry name" value="Rx_N"/>
    <property type="match status" value="1"/>
</dbReference>
<accession>A0AA88AQZ0</accession>
<feature type="domain" description="Disease resistance N-terminal" evidence="7">
    <location>
        <begin position="10"/>
        <end position="107"/>
    </location>
</feature>
<evidence type="ECO:0000259" key="7">
    <source>
        <dbReference type="Pfam" id="PF18052"/>
    </source>
</evidence>
<feature type="domain" description="NB-ARC" evidence="6">
    <location>
        <begin position="189"/>
        <end position="364"/>
    </location>
</feature>
<dbReference type="InterPro" id="IPR041118">
    <property type="entry name" value="Rx_N"/>
</dbReference>
<dbReference type="SUPFAM" id="SSF52540">
    <property type="entry name" value="P-loop containing nucleoside triphosphate hydrolases"/>
    <property type="match status" value="1"/>
</dbReference>
<dbReference type="Pfam" id="PF23559">
    <property type="entry name" value="WHD_DRP"/>
    <property type="match status" value="1"/>
</dbReference>
<dbReference type="InterPro" id="IPR056789">
    <property type="entry name" value="LRR_R13L1-DRL21"/>
</dbReference>
<evidence type="ECO:0000256" key="3">
    <source>
        <dbReference type="ARBA" id="ARBA00022741"/>
    </source>
</evidence>
<feature type="domain" description="R13L1/DRL21-like LRR repeat region" evidence="9">
    <location>
        <begin position="669"/>
        <end position="789"/>
    </location>
</feature>
<dbReference type="Pfam" id="PF25019">
    <property type="entry name" value="LRR_R13L1-DRL21"/>
    <property type="match status" value="1"/>
</dbReference>
<evidence type="ECO:0000259" key="6">
    <source>
        <dbReference type="Pfam" id="PF00931"/>
    </source>
</evidence>
<dbReference type="Gene3D" id="1.10.8.430">
    <property type="entry name" value="Helical domain of apoptotic protease-activating factors"/>
    <property type="match status" value="1"/>
</dbReference>
<reference evidence="10" key="1">
    <citation type="submission" date="2023-07" db="EMBL/GenBank/DDBJ databases">
        <title>draft genome sequence of fig (Ficus carica).</title>
        <authorList>
            <person name="Takahashi T."/>
            <person name="Nishimura K."/>
        </authorList>
    </citation>
    <scope>NUCLEOTIDE SEQUENCE</scope>
</reference>
<keyword evidence="2" id="KW-0677">Repeat</keyword>
<dbReference type="GO" id="GO:0005524">
    <property type="term" value="F:ATP binding"/>
    <property type="evidence" value="ECO:0007669"/>
    <property type="project" value="UniProtKB-KW"/>
</dbReference>
<dbReference type="EMBL" id="BTGU01000062">
    <property type="protein sequence ID" value="GMN56152.1"/>
    <property type="molecule type" value="Genomic_DNA"/>
</dbReference>
<dbReference type="PANTHER" id="PTHR36766:SF51">
    <property type="entry name" value="DISEASE RESISTANCE RPP13-LIKE PROTEIN 1"/>
    <property type="match status" value="1"/>
</dbReference>
<evidence type="ECO:0008006" key="12">
    <source>
        <dbReference type="Google" id="ProtNLM"/>
    </source>
</evidence>
<evidence type="ECO:0000256" key="5">
    <source>
        <dbReference type="ARBA" id="ARBA00022840"/>
    </source>
</evidence>
<keyword evidence="3" id="KW-0547">Nucleotide-binding</keyword>
<dbReference type="SUPFAM" id="SSF52058">
    <property type="entry name" value="L domain-like"/>
    <property type="match status" value="2"/>
</dbReference>
<evidence type="ECO:0000259" key="8">
    <source>
        <dbReference type="Pfam" id="PF23559"/>
    </source>
</evidence>
<keyword evidence="4" id="KW-0611">Plant defense</keyword>
<evidence type="ECO:0000256" key="4">
    <source>
        <dbReference type="ARBA" id="ARBA00022821"/>
    </source>
</evidence>
<dbReference type="InterPro" id="IPR058922">
    <property type="entry name" value="WHD_DRP"/>
</dbReference>
<dbReference type="Gene3D" id="1.20.5.4130">
    <property type="match status" value="1"/>
</dbReference>
<evidence type="ECO:0000259" key="9">
    <source>
        <dbReference type="Pfam" id="PF25019"/>
    </source>
</evidence>
<dbReference type="GO" id="GO:0043531">
    <property type="term" value="F:ADP binding"/>
    <property type="evidence" value="ECO:0007669"/>
    <property type="project" value="InterPro"/>
</dbReference>
<keyword evidence="5" id="KW-0067">ATP-binding</keyword>
<sequence length="1216" mass="138182">MAAALVDGAFLSASLQILFDRLSSPEVLAYLRGKFKHGNFDELLGKLKSTIHVVTAVLDDAEQKQMRNNPGVDKWLDDLEEAYYDADDLLDEIETDALQLKVETKLKASSSKVCNLSKIKKKFRSLFSKSRSSYGRDMESKIKRILGRLEYLKKDMDVLRLQESNVGERLSLRLPSTSLVEESGVYGRDKEKNDIIKLLLPNEEVSSEIGVIPIVGMGGLGKTTLAQLVYNDKRVVDCFEVRVWLCISDQFDVFRVMKTLLQSLPSSSSEDNVTDLNLLQLKLKEKLTGKKFLIVFDDVWNEKQSDWDIMTQPFKGGAQGSKIIVTTRIENVACFMGTVQPLRLGESTEEACWELFAKLASRNRDFTKNPDLERIGKEIVKKCKGLPLAAKTLGSLLHSTLDTKEWEKMLKSEIWELTDDRSDILPALRLSYHHLPSQLKRCFAYCAIFPKDYKFEKENLVLLWTTENLLPNSSREKRREEWGEEYFNDLVSRSFFQPSATHAAKEYCLQLGSGNSSDGVKKARHLAFIPTSDDPYKRFNSVSEASHLRTFLPTQNYEYEPRNISMKVVDDLLKLRCLRVFSLSGYQNVVQLPDSIGKQSHLPFLDFSYTHITTLPESLSRLYNLQTLKLYGCASLLKLPVNLHHLINLRNLDIRFCNSLKEIPTQIRLPDLHGELQIENLENILNPKHALEQAKLTEKVHLETLKLQWSYDGTNDESTQARDVLDMLLPNRALKSLQIHQYPDKGFPNWVGCESFANMVFVELSNCRYCSSLPPLGQLPSLKTLYISAFHKVVTVGPEFYGNAGSVVKPFPSLQVLKFSGMSSWKKWIQMEEHDVGTFKKLREFEIVNCHKLIGDLPSFLPSLRKLKVKCEGHAFSLPRMPSISDIEVDGCKNEGQINSLFEALKHKESSPRRLKISNITSSIDISGYLPTTLETLDVSCCKRLEFPLNHQLHKSLQKLHIEESFDSLRSFPLDSFPKLQQLHIYGSEGLESLSVSDGQSPSSLSSLLIQSCPSFVSFPNGGLRAPNLTFLFIRFCNKLKLLPEKMHDQLPSLNTLFVFNCPEIESFPEGGLPFSLSSLYIWHCHKLVASRANWNLQTLPNLTRFSIRGGNEDEESFPEEGLLPTNIAHLYIGHFPRLKALDKNGIQQLTSLKSLYISSCPEFQTIPEEGLPTSLQELSISKCPLLEKKCIRDKGEYWNIIDRIFCVTINGEIIS</sequence>
<feature type="domain" description="Disease resistance protein winged helix" evidence="8">
    <location>
        <begin position="448"/>
        <end position="507"/>
    </location>
</feature>
<dbReference type="InterPro" id="IPR032675">
    <property type="entry name" value="LRR_dom_sf"/>
</dbReference>
<dbReference type="PRINTS" id="PR00364">
    <property type="entry name" value="DISEASERSIST"/>
</dbReference>
<protein>
    <recommendedName>
        <fullName evidence="12">Disease resistance RPP13-like protein 1</fullName>
    </recommendedName>
</protein>
<proteinExistence type="predicted"/>
<dbReference type="Gene3D" id="3.80.10.10">
    <property type="entry name" value="Ribonuclease Inhibitor"/>
    <property type="match status" value="3"/>
</dbReference>